<comment type="subcellular location">
    <subcellularLocation>
        <location evidence="6">Endomembrane system</location>
        <topology evidence="6">Peripheral membrane protein</topology>
        <orientation evidence="6">Cytoplasmic side</orientation>
    </subcellularLocation>
</comment>
<keyword evidence="4" id="KW-0862">Zinc</keyword>
<dbReference type="GO" id="GO:0007033">
    <property type="term" value="P:vacuole organization"/>
    <property type="evidence" value="ECO:0007669"/>
    <property type="project" value="TreeGrafter"/>
</dbReference>
<dbReference type="PROSITE" id="PS50236">
    <property type="entry name" value="CHCR"/>
    <property type="match status" value="1"/>
</dbReference>
<dbReference type="AlphaFoldDB" id="A0A0E9NKX1"/>
<gene>
    <name evidence="12" type="ORF">G7K_4608-t1</name>
</gene>
<evidence type="ECO:0000256" key="1">
    <source>
        <dbReference type="ARBA" id="ARBA00010454"/>
    </source>
</evidence>
<proteinExistence type="inferred from homology"/>
<evidence type="ECO:0000256" key="6">
    <source>
        <dbReference type="ARBA" id="ARBA00029433"/>
    </source>
</evidence>
<dbReference type="GO" id="GO:0006904">
    <property type="term" value="P:vesicle docking involved in exocytosis"/>
    <property type="evidence" value="ECO:0007669"/>
    <property type="project" value="TreeGrafter"/>
</dbReference>
<dbReference type="OMA" id="WIQREKW"/>
<evidence type="ECO:0000313" key="12">
    <source>
        <dbReference type="EMBL" id="GAO50484.1"/>
    </source>
</evidence>
<dbReference type="GO" id="GO:0008270">
    <property type="term" value="F:zinc ion binding"/>
    <property type="evidence" value="ECO:0007669"/>
    <property type="project" value="UniProtKB-KW"/>
</dbReference>
<comment type="similarity">
    <text evidence="1">Belongs to the VPS18 family.</text>
</comment>
<feature type="repeat" description="CHCR" evidence="7">
    <location>
        <begin position="659"/>
        <end position="821"/>
    </location>
</feature>
<evidence type="ECO:0000256" key="4">
    <source>
        <dbReference type="ARBA" id="ARBA00022833"/>
    </source>
</evidence>
<dbReference type="InterPro" id="IPR013083">
    <property type="entry name" value="Znf_RING/FYVE/PHD"/>
</dbReference>
<evidence type="ECO:0000256" key="2">
    <source>
        <dbReference type="ARBA" id="ARBA00022723"/>
    </source>
</evidence>
<feature type="coiled-coil region" evidence="8">
    <location>
        <begin position="851"/>
        <end position="878"/>
    </location>
</feature>
<evidence type="ECO:0000259" key="11">
    <source>
        <dbReference type="Pfam" id="PF26148"/>
    </source>
</evidence>
<keyword evidence="2" id="KW-0479">Metal-binding</keyword>
<dbReference type="GO" id="GO:0030674">
    <property type="term" value="F:protein-macromolecule adaptor activity"/>
    <property type="evidence" value="ECO:0007669"/>
    <property type="project" value="TreeGrafter"/>
</dbReference>
<dbReference type="InterPro" id="IPR000547">
    <property type="entry name" value="Clathrin_H-chain/VPS_repeat"/>
</dbReference>
<protein>
    <submittedName>
        <fullName evidence="12">Uncharacterized protein</fullName>
    </submittedName>
</protein>
<sequence>MSLDEYVGDTSLPSIQNLDLNSPPNFCTPASHGPAFTSTGLAVAHSEMTPLFQLLRVALQFPVQITHLRIASNLLLMALAGGNKLLRIDLGNPERVDDIEIVQGAKDKGRGVGEVRDMWVDPSGTHLLVATMNGEIYYLPARSPTPVRPRHLPKLKGLTITSVAWPLSTTPTSSTTGPLLVGTSTGTIYELSVQPEKKDGGGYVKQVWRTPNDESSITGIFYTNTNASLATTRGRTPAQKDEERVVTLTTASGKMFYFAGKITRTSDGGIPSFGTEFFDAKAPSYQEFPPSPTGLQISPSAYTTPKPSEDGEGYDATLETPHITWLTASGLFHGPLTLGAAEPFAEHALIPPSAWHAPEGQKNAHILVSRFHFIILSDMTVKAISRLDGRLVWTTTVPISSVKESILGVVADPVAQTLWLYTTTSIYEIVITDETRDVSATLLTQKRFEPAKIYASTPAQRDVVNIALADDLLTQGEYNAAAEVYAATSKDFDEVCLALIDAGEQLDALRLYLRAKMDTFGVVKKRSGPEMMGRCMVGTWLVEVYMAKLNALEDTSSSSAEEVESIKNEWKDFINRYKGDLDRKTVYDLTTSHGRNEELLSFATAVEDWSFILKYWVERSEWSKALQMLSKQTEPEVFYKYATVLMTHVPSETVDIWMRNANLNPRGLVPGLLAYNAKIGGRSTRNEAVRYLTYVTTTLGNTDAAVHNTLLGILVAASADETALSHYLRRQDGDKTMANGPYYDLDLGLRLCLQYGRVASCVHIYSSLGRYVQAVELALKHNDVELAISIADGPTDDDTLRKNLWLTVAKHVVKRDGGIKTAMGILKKCDLLKVEELMPYLPDFVLIDDFKEEICNALEDYSRQIDRLSKDMDTSTRSAETIRQDIASLQKRYAVIQPGERCYICQYPLLTRQFYIFPCSHCFHGDCLTTRVVQSSGLRRWQQRRITELQAEIQNAASTGGDVRKAKDELDEIVAGECVLCGDAVVRKIDEGFGGDAEEVASWAI</sequence>
<feature type="domain" description="Pep3/Vps18 beta-propeller" evidence="10">
    <location>
        <begin position="50"/>
        <end position="431"/>
    </location>
</feature>
<dbReference type="PANTHER" id="PTHR23323:SF26">
    <property type="entry name" value="VACUOLAR PROTEIN SORTING-ASSOCIATED PROTEIN 18 HOMOLOG"/>
    <property type="match status" value="1"/>
</dbReference>
<dbReference type="PANTHER" id="PTHR23323">
    <property type="entry name" value="VACUOLAR PROTEIN SORTING-ASSOCIATED PROTEIN"/>
    <property type="match status" value="1"/>
</dbReference>
<feature type="region of interest" description="Disordered" evidence="9">
    <location>
        <begin position="288"/>
        <end position="312"/>
    </location>
</feature>
<dbReference type="STRING" id="698492.A0A0E9NKX1"/>
<evidence type="ECO:0000256" key="7">
    <source>
        <dbReference type="PROSITE-ProRule" id="PRU01006"/>
    </source>
</evidence>
<keyword evidence="8" id="KW-0175">Coiled coil</keyword>
<dbReference type="Gene3D" id="3.30.40.10">
    <property type="entry name" value="Zinc/RING finger domain, C3HC4 (zinc finger)"/>
    <property type="match status" value="1"/>
</dbReference>
<feature type="domain" description="Pep3/Vps18 RING C-terminal" evidence="11">
    <location>
        <begin position="896"/>
        <end position="987"/>
    </location>
</feature>
<evidence type="ECO:0000256" key="5">
    <source>
        <dbReference type="ARBA" id="ARBA00023136"/>
    </source>
</evidence>
<evidence type="ECO:0000256" key="9">
    <source>
        <dbReference type="SAM" id="MobiDB-lite"/>
    </source>
</evidence>
<evidence type="ECO:0000259" key="10">
    <source>
        <dbReference type="Pfam" id="PF05131"/>
    </source>
</evidence>
<dbReference type="GO" id="GO:0030897">
    <property type="term" value="C:HOPS complex"/>
    <property type="evidence" value="ECO:0007669"/>
    <property type="project" value="TreeGrafter"/>
</dbReference>
<comment type="caution">
    <text evidence="12">The sequence shown here is derived from an EMBL/GenBank/DDBJ whole genome shotgun (WGS) entry which is preliminary data.</text>
</comment>
<evidence type="ECO:0000313" key="13">
    <source>
        <dbReference type="Proteomes" id="UP000033140"/>
    </source>
</evidence>
<evidence type="ECO:0000256" key="8">
    <source>
        <dbReference type="SAM" id="Coils"/>
    </source>
</evidence>
<dbReference type="Proteomes" id="UP000033140">
    <property type="component" value="Unassembled WGS sequence"/>
</dbReference>
<accession>A0A0E9NKX1</accession>
<dbReference type="GO" id="GO:0005768">
    <property type="term" value="C:endosome"/>
    <property type="evidence" value="ECO:0007669"/>
    <property type="project" value="UniProtKB-ARBA"/>
</dbReference>
<keyword evidence="5" id="KW-0472">Membrane</keyword>
<dbReference type="SUPFAM" id="SSF57850">
    <property type="entry name" value="RING/U-box"/>
    <property type="match status" value="1"/>
</dbReference>
<reference evidence="12 13" key="3">
    <citation type="journal article" date="2015" name="Genome Announc.">
        <title>Draft Genome Sequence of the Archiascomycetous Yeast Saitoella complicata.</title>
        <authorList>
            <person name="Yamauchi K."/>
            <person name="Kondo S."/>
            <person name="Hamamoto M."/>
            <person name="Takahashi Y."/>
            <person name="Ogura Y."/>
            <person name="Hayashi T."/>
            <person name="Nishida H."/>
        </authorList>
    </citation>
    <scope>NUCLEOTIDE SEQUENCE [LARGE SCALE GENOMIC DNA]</scope>
    <source>
        <strain evidence="12 13">NRRL Y-17804</strain>
    </source>
</reference>
<organism evidence="12 13">
    <name type="scientific">Saitoella complicata (strain BCRC 22490 / CBS 7301 / JCM 7358 / NBRC 10748 / NRRL Y-17804)</name>
    <dbReference type="NCBI Taxonomy" id="698492"/>
    <lineage>
        <taxon>Eukaryota</taxon>
        <taxon>Fungi</taxon>
        <taxon>Dikarya</taxon>
        <taxon>Ascomycota</taxon>
        <taxon>Taphrinomycotina</taxon>
        <taxon>Taphrinomycotina incertae sedis</taxon>
        <taxon>Saitoella</taxon>
    </lineage>
</organism>
<dbReference type="GO" id="GO:0007032">
    <property type="term" value="P:endosome organization"/>
    <property type="evidence" value="ECO:0007669"/>
    <property type="project" value="TreeGrafter"/>
</dbReference>
<dbReference type="Pfam" id="PF26148">
    <property type="entry name" value="VPS18_RING_C"/>
    <property type="match status" value="1"/>
</dbReference>
<name>A0A0E9NKX1_SAICN</name>
<dbReference type="CDD" id="cd16462">
    <property type="entry name" value="RING-H2_Pep3p-like"/>
    <property type="match status" value="1"/>
</dbReference>
<reference evidence="12 13" key="1">
    <citation type="journal article" date="2011" name="J. Gen. Appl. Microbiol.">
        <title>Draft genome sequencing of the enigmatic yeast Saitoella complicata.</title>
        <authorList>
            <person name="Nishida H."/>
            <person name="Hamamoto M."/>
            <person name="Sugiyama J."/>
        </authorList>
    </citation>
    <scope>NUCLEOTIDE SEQUENCE [LARGE SCALE GENOMIC DNA]</scope>
    <source>
        <strain evidence="12 13">NRRL Y-17804</strain>
    </source>
</reference>
<evidence type="ECO:0000256" key="3">
    <source>
        <dbReference type="ARBA" id="ARBA00022771"/>
    </source>
</evidence>
<keyword evidence="3" id="KW-0863">Zinc-finger</keyword>
<dbReference type="InterPro" id="IPR007810">
    <property type="entry name" value="Pep3/Vps18_beta-prop"/>
</dbReference>
<dbReference type="GO" id="GO:0048284">
    <property type="term" value="P:organelle fusion"/>
    <property type="evidence" value="ECO:0007669"/>
    <property type="project" value="TreeGrafter"/>
</dbReference>
<dbReference type="InterPro" id="IPR058919">
    <property type="entry name" value="Pep3/Vps18_RING_C"/>
</dbReference>
<dbReference type="EMBL" id="BACD03000033">
    <property type="protein sequence ID" value="GAO50484.1"/>
    <property type="molecule type" value="Genomic_DNA"/>
</dbReference>
<dbReference type="GO" id="GO:0006886">
    <property type="term" value="P:intracellular protein transport"/>
    <property type="evidence" value="ECO:0007669"/>
    <property type="project" value="UniProtKB-UniRule"/>
</dbReference>
<feature type="compositionally biased region" description="Polar residues" evidence="9">
    <location>
        <begin position="293"/>
        <end position="306"/>
    </location>
</feature>
<dbReference type="Pfam" id="PF05131">
    <property type="entry name" value="Pep3_Vps18"/>
    <property type="match status" value="1"/>
</dbReference>
<keyword evidence="13" id="KW-1185">Reference proteome</keyword>
<dbReference type="SUPFAM" id="SSF75011">
    <property type="entry name" value="3-carboxy-cis,cis-mucoante lactonizing enzyme"/>
    <property type="match status" value="1"/>
</dbReference>
<reference evidence="12 13" key="2">
    <citation type="journal article" date="2014" name="J. Gen. Appl. Microbiol.">
        <title>The early diverging ascomycetous budding yeast Saitoella complicata has three histone deacetylases belonging to the Clr6, Hos2, and Rpd3 lineages.</title>
        <authorList>
            <person name="Nishida H."/>
            <person name="Matsumoto T."/>
            <person name="Kondo S."/>
            <person name="Hamamoto M."/>
            <person name="Yoshikawa H."/>
        </authorList>
    </citation>
    <scope>NUCLEOTIDE SEQUENCE [LARGE SCALE GENOMIC DNA]</scope>
    <source>
        <strain evidence="12 13">NRRL Y-17804</strain>
    </source>
</reference>